<dbReference type="AlphaFoldDB" id="A0A3B1B3Y1"/>
<feature type="transmembrane region" description="Helical" evidence="7">
    <location>
        <begin position="531"/>
        <end position="549"/>
    </location>
</feature>
<dbReference type="Gene3D" id="1.20.1640.10">
    <property type="entry name" value="Multidrug efflux transporter AcrB transmembrane domain"/>
    <property type="match status" value="2"/>
</dbReference>
<dbReference type="PRINTS" id="PR00702">
    <property type="entry name" value="ACRIFLAVINRP"/>
</dbReference>
<protein>
    <submittedName>
        <fullName evidence="8">Cobalt-zinc-cadmium resistance protein CzcA Cation efflux system protein CusA</fullName>
    </submittedName>
</protein>
<accession>A0A3B1B3Y1</accession>
<evidence type="ECO:0000256" key="3">
    <source>
        <dbReference type="ARBA" id="ARBA00022475"/>
    </source>
</evidence>
<dbReference type="GO" id="GO:0005886">
    <property type="term" value="C:plasma membrane"/>
    <property type="evidence" value="ECO:0007669"/>
    <property type="project" value="UniProtKB-SubCell"/>
</dbReference>
<dbReference type="PANTHER" id="PTHR32063:SF19">
    <property type="entry name" value="CATION EFFLUX SYSTEM PROTEIN CUSA"/>
    <property type="match status" value="1"/>
</dbReference>
<keyword evidence="6 7" id="KW-0472">Membrane</keyword>
<dbReference type="SUPFAM" id="SSF82866">
    <property type="entry name" value="Multidrug efflux transporter AcrB transmembrane domain"/>
    <property type="match status" value="2"/>
</dbReference>
<feature type="transmembrane region" description="Helical" evidence="7">
    <location>
        <begin position="339"/>
        <end position="358"/>
    </location>
</feature>
<dbReference type="Gene3D" id="3.30.2090.10">
    <property type="entry name" value="Multidrug efflux transporter AcrB TolC docking domain, DN and DC subdomains"/>
    <property type="match status" value="2"/>
</dbReference>
<dbReference type="Gene3D" id="3.30.70.1430">
    <property type="entry name" value="Multidrug efflux transporter AcrB pore domain"/>
    <property type="match status" value="2"/>
</dbReference>
<dbReference type="GO" id="GO:0042910">
    <property type="term" value="F:xenobiotic transmembrane transporter activity"/>
    <property type="evidence" value="ECO:0007669"/>
    <property type="project" value="TreeGrafter"/>
</dbReference>
<dbReference type="PANTHER" id="PTHR32063">
    <property type="match status" value="1"/>
</dbReference>
<dbReference type="GO" id="GO:0008324">
    <property type="term" value="F:monoatomic cation transmembrane transporter activity"/>
    <property type="evidence" value="ECO:0007669"/>
    <property type="project" value="InterPro"/>
</dbReference>
<comment type="subcellular location">
    <subcellularLocation>
        <location evidence="1">Cell membrane</location>
        <topology evidence="1">Multi-pass membrane protein</topology>
    </subcellularLocation>
</comment>
<dbReference type="Pfam" id="PF00873">
    <property type="entry name" value="ACR_tran"/>
    <property type="match status" value="1"/>
</dbReference>
<proteinExistence type="predicted"/>
<feature type="transmembrane region" description="Helical" evidence="7">
    <location>
        <begin position="973"/>
        <end position="994"/>
    </location>
</feature>
<evidence type="ECO:0000256" key="6">
    <source>
        <dbReference type="ARBA" id="ARBA00023136"/>
    </source>
</evidence>
<feature type="transmembrane region" description="Helical" evidence="7">
    <location>
        <begin position="918"/>
        <end position="942"/>
    </location>
</feature>
<evidence type="ECO:0000256" key="7">
    <source>
        <dbReference type="SAM" id="Phobius"/>
    </source>
</evidence>
<evidence type="ECO:0000256" key="4">
    <source>
        <dbReference type="ARBA" id="ARBA00022692"/>
    </source>
</evidence>
<dbReference type="NCBIfam" id="TIGR00914">
    <property type="entry name" value="2A0601"/>
    <property type="match status" value="1"/>
</dbReference>
<feature type="transmembrane region" description="Helical" evidence="7">
    <location>
        <begin position="892"/>
        <end position="912"/>
    </location>
</feature>
<feature type="transmembrane region" description="Helical" evidence="7">
    <location>
        <begin position="365"/>
        <end position="385"/>
    </location>
</feature>
<feature type="transmembrane region" description="Helical" evidence="7">
    <location>
        <begin position="433"/>
        <end position="458"/>
    </location>
</feature>
<name>A0A3B1B3Y1_9ZZZZ</name>
<evidence type="ECO:0000313" key="8">
    <source>
        <dbReference type="EMBL" id="VAX00975.1"/>
    </source>
</evidence>
<dbReference type="InterPro" id="IPR001036">
    <property type="entry name" value="Acrflvin-R"/>
</dbReference>
<dbReference type="EMBL" id="UOFS01000046">
    <property type="protein sequence ID" value="VAX00975.1"/>
    <property type="molecule type" value="Genomic_DNA"/>
</dbReference>
<organism evidence="8">
    <name type="scientific">hydrothermal vent metagenome</name>
    <dbReference type="NCBI Taxonomy" id="652676"/>
    <lineage>
        <taxon>unclassified sequences</taxon>
        <taxon>metagenomes</taxon>
        <taxon>ecological metagenomes</taxon>
    </lineage>
</organism>
<gene>
    <name evidence="8" type="ORF">MNBD_GAMMA22-987</name>
</gene>
<feature type="transmembrane region" description="Helical" evidence="7">
    <location>
        <begin position="1000"/>
        <end position="1026"/>
    </location>
</feature>
<feature type="transmembrane region" description="Helical" evidence="7">
    <location>
        <begin position="391"/>
        <end position="412"/>
    </location>
</feature>
<evidence type="ECO:0000256" key="5">
    <source>
        <dbReference type="ARBA" id="ARBA00022989"/>
    </source>
</evidence>
<dbReference type="SUPFAM" id="SSF82693">
    <property type="entry name" value="Multidrug efflux transporter AcrB pore domain, PN1, PN2, PC1 and PC2 subdomains"/>
    <property type="match status" value="2"/>
</dbReference>
<reference evidence="8" key="1">
    <citation type="submission" date="2018-06" db="EMBL/GenBank/DDBJ databases">
        <authorList>
            <person name="Zhirakovskaya E."/>
        </authorList>
    </citation>
    <scope>NUCLEOTIDE SEQUENCE</scope>
</reference>
<keyword evidence="5 7" id="KW-1133">Transmembrane helix</keyword>
<feature type="transmembrane region" description="Helical" evidence="7">
    <location>
        <begin position="478"/>
        <end position="499"/>
    </location>
</feature>
<dbReference type="Gene3D" id="3.30.70.1440">
    <property type="entry name" value="Multidrug efflux transporter AcrB pore domain"/>
    <property type="match status" value="1"/>
</dbReference>
<evidence type="ECO:0000256" key="2">
    <source>
        <dbReference type="ARBA" id="ARBA00022448"/>
    </source>
</evidence>
<dbReference type="InterPro" id="IPR027463">
    <property type="entry name" value="AcrB_DN_DC_subdom"/>
</dbReference>
<keyword evidence="3" id="KW-1003">Cell membrane</keyword>
<keyword evidence="4 7" id="KW-0812">Transmembrane</keyword>
<keyword evidence="2" id="KW-0813">Transport</keyword>
<dbReference type="InterPro" id="IPR004763">
    <property type="entry name" value="CusA-like"/>
</dbReference>
<sequence length="1035" mass="114371">MIKNSILWSINNRPLIVLISLLLVIWGVQSVKKIPLDAIPDISDVQVIIKTSYPGQAPQVVEDQITYPLTTAMLGVPGAKTVRGFSYFGDSFVYILFDEKTDPYWARSRVLEYLSEAQADLPAGAKPSLGPDASGVGWVYEYALIDKTGKHNLSELRSIQDWFLRYELETIPGVSEVAAIGGMVKQYQVVIDPVLLRRELLPLSKVLAAIRKGNQETGASVIEMSEAEYMIRVHGYVTSIEDLEKIGPIGLSPAGTSLYLKDIATIREGPEMRRGIADLNGEGEVVGGIVIMRWQENALDTISAVKKRIAELKLSLPDGVELVTTYDRSTLIKQSISTLVERLIEEIVVVVIVCLVFLMHLRSSLIIVFSLPIGILIAFIVMRYQGVNANIMSLGGIAIAIGAMLDAAIVMIENGHRALANGNFTEKQRVRALTQAAVEVGPPLFFSLLIITLSFIPVFALEAQEGRLFSPLAFTKTYAMAASAGLSITLVPVLMMYFIKGKIQAENSNPINRYIVSLYSPFIIKALNQPVKAIAIMLLVFITAIWPWSKIGSEFMPSLNEGDLLYMPTLFPSISIGKAREILQQTDRLIKTVHEVDQVFGKIGRADTATDPAPLTMIETTINLKPQDQWRDGMTLNKIKQALDEVVNVPGVANAWLMPISARIDMLSTGVKTPVGIRISGPDLLGLETLALQVEKQVRQVRGTSSVIAERVAAGRYIDITVDRFNAGQHWLNIADVQEIVASAIGGITLGESIEGRERYPINVRYPRELRDSLHDIRNLPVITERGEHISLSEIADINLVDGPSMIKSENGRLSTWIYIDMRDRDLASYVEELKQVVAANVKIPTAYSLSWTGEYEYYERAKEQLFFIIPLALIIIFILLYLSFRNVIEPLLVMISVPFALLGGIWLLYWYGLNLSIAVGIGFIALAGIATEFGIVMLVYLNQANNKVKPTTVDELKKAVIRGAVQRVRPKTMTVVVIIGGLLPIVLGYGVGLEVMQPIAIPLIGGMITAPLVSMILIPVLYYLWKKYELQNKF</sequence>
<dbReference type="Gene3D" id="3.30.70.1320">
    <property type="entry name" value="Multidrug efflux transporter AcrB pore domain like"/>
    <property type="match status" value="1"/>
</dbReference>
<dbReference type="SUPFAM" id="SSF82714">
    <property type="entry name" value="Multidrug efflux transporter AcrB TolC docking domain, DN and DC subdomains"/>
    <property type="match status" value="2"/>
</dbReference>
<feature type="transmembrane region" description="Helical" evidence="7">
    <location>
        <begin position="866"/>
        <end position="885"/>
    </location>
</feature>
<evidence type="ECO:0000256" key="1">
    <source>
        <dbReference type="ARBA" id="ARBA00004651"/>
    </source>
</evidence>